<protein>
    <submittedName>
        <fullName evidence="1">Uncharacterized protein</fullName>
    </submittedName>
</protein>
<comment type="caution">
    <text evidence="1">The sequence shown here is derived from an EMBL/GenBank/DDBJ whole genome shotgun (WGS) entry which is preliminary data.</text>
</comment>
<dbReference type="SUPFAM" id="SSF101744">
    <property type="entry name" value="Rof/RNase P subunit-like"/>
    <property type="match status" value="1"/>
</dbReference>
<keyword evidence="2" id="KW-1185">Reference proteome</keyword>
<dbReference type="RefSeq" id="WP_106762333.1">
    <property type="nucleotide sequence ID" value="NZ_PXNP01000076.1"/>
</dbReference>
<accession>A0A2T1KAA4</accession>
<dbReference type="OrthoDB" id="5344363at2"/>
<gene>
    <name evidence="1" type="ORF">C7H09_09770</name>
</gene>
<dbReference type="EMBL" id="PXNP01000076">
    <property type="protein sequence ID" value="PSF07081.1"/>
    <property type="molecule type" value="Genomic_DNA"/>
</dbReference>
<dbReference type="AlphaFoldDB" id="A0A2T1KAA4"/>
<dbReference type="Proteomes" id="UP000239866">
    <property type="component" value="Unassembled WGS sequence"/>
</dbReference>
<evidence type="ECO:0000313" key="2">
    <source>
        <dbReference type="Proteomes" id="UP000239866"/>
    </source>
</evidence>
<dbReference type="InterPro" id="IPR009778">
    <property type="entry name" value="ROF"/>
</dbReference>
<dbReference type="Pfam" id="PF07073">
    <property type="entry name" value="ROF"/>
    <property type="match status" value="1"/>
</dbReference>
<organism evidence="1 2">
    <name type="scientific">Marinobacter fuscus</name>
    <dbReference type="NCBI Taxonomy" id="2109942"/>
    <lineage>
        <taxon>Bacteria</taxon>
        <taxon>Pseudomonadati</taxon>
        <taxon>Pseudomonadota</taxon>
        <taxon>Gammaproteobacteria</taxon>
        <taxon>Pseudomonadales</taxon>
        <taxon>Marinobacteraceae</taxon>
        <taxon>Marinobacter</taxon>
    </lineage>
</organism>
<dbReference type="InterPro" id="IPR023534">
    <property type="entry name" value="Rof/RNase_P-like"/>
</dbReference>
<sequence length="84" mass="9736">MITCHQSDFIEIACMYRIPVALHWPDGRMLEGVPLDTGYDDQRRETLRMRLADRGEQWVVIDGACEMVALEPNPHFERVRFGSS</sequence>
<dbReference type="Gene3D" id="2.30.30.400">
    <property type="entry name" value="Rof-like"/>
    <property type="match status" value="1"/>
</dbReference>
<name>A0A2T1KAA4_9GAMM</name>
<proteinExistence type="predicted"/>
<evidence type="ECO:0000313" key="1">
    <source>
        <dbReference type="EMBL" id="PSF07081.1"/>
    </source>
</evidence>
<dbReference type="InterPro" id="IPR038626">
    <property type="entry name" value="Rof-like_sf"/>
</dbReference>
<reference evidence="1 2" key="1">
    <citation type="submission" date="2018-03" db="EMBL/GenBank/DDBJ databases">
        <title>Marinobacter brunus sp. nov., a marine bacterium of Gamma-proteobacteria isolated from the surface seawater of the South China Sea.</title>
        <authorList>
            <person name="Cheng H."/>
            <person name="Wu Y.-H."/>
            <person name="Xamxidin M."/>
            <person name="Xu X.-W."/>
        </authorList>
    </citation>
    <scope>NUCLEOTIDE SEQUENCE [LARGE SCALE GENOMIC DNA]</scope>
    <source>
        <strain evidence="1 2">NH169-3</strain>
    </source>
</reference>